<feature type="signal peptide" evidence="1">
    <location>
        <begin position="1"/>
        <end position="21"/>
    </location>
</feature>
<feature type="domain" description="ShKT" evidence="2">
    <location>
        <begin position="120"/>
        <end position="152"/>
    </location>
</feature>
<feature type="domain" description="ShKT" evidence="2">
    <location>
        <begin position="56"/>
        <end position="88"/>
    </location>
</feature>
<dbReference type="Proteomes" id="UP001652625">
    <property type="component" value="Chromosome 10"/>
</dbReference>
<gene>
    <name evidence="4" type="primary">LOC100207073</name>
</gene>
<evidence type="ECO:0000256" key="1">
    <source>
        <dbReference type="SAM" id="SignalP"/>
    </source>
</evidence>
<dbReference type="InterPro" id="IPR003582">
    <property type="entry name" value="ShKT_dom"/>
</dbReference>
<proteinExistence type="predicted"/>
<reference evidence="4" key="1">
    <citation type="submission" date="2025-08" db="UniProtKB">
        <authorList>
            <consortium name="RefSeq"/>
        </authorList>
    </citation>
    <scope>IDENTIFICATION</scope>
</reference>
<dbReference type="SMART" id="SM00254">
    <property type="entry name" value="ShKT"/>
    <property type="match status" value="3"/>
</dbReference>
<dbReference type="Pfam" id="PF01549">
    <property type="entry name" value="ShK"/>
    <property type="match status" value="3"/>
</dbReference>
<evidence type="ECO:0000313" key="3">
    <source>
        <dbReference type="Proteomes" id="UP001652625"/>
    </source>
</evidence>
<sequence>MNAVCFIAAFLIAVSVNKVYTTTWLNTEQERQFKLNTVFSGKNVDWTKIGGIKCLACMDEFPNCKTLRHLCGKTLIREKCKDTCGECRLQSPVDCMLTDYGCCWDNVTVSTGKNNEGCPACVDQYSECQYFKENCKRNDIRVICPNTCGVKCNTCHDDPNQALVCPMYKTYGFCKNSNEVMKQVCSKTCGFC</sequence>
<dbReference type="Gene3D" id="1.10.10.1940">
    <property type="match status" value="1"/>
</dbReference>
<dbReference type="RefSeq" id="XP_065664264.1">
    <property type="nucleotide sequence ID" value="XM_065808192.1"/>
</dbReference>
<evidence type="ECO:0000313" key="4">
    <source>
        <dbReference type="RefSeq" id="XP_065664264.1"/>
    </source>
</evidence>
<name>A0ABM4CQX7_HYDVU</name>
<organism evidence="3 4">
    <name type="scientific">Hydra vulgaris</name>
    <name type="common">Hydra</name>
    <name type="synonym">Hydra attenuata</name>
    <dbReference type="NCBI Taxonomy" id="6087"/>
    <lineage>
        <taxon>Eukaryota</taxon>
        <taxon>Metazoa</taxon>
        <taxon>Cnidaria</taxon>
        <taxon>Hydrozoa</taxon>
        <taxon>Hydroidolina</taxon>
        <taxon>Anthoathecata</taxon>
        <taxon>Aplanulata</taxon>
        <taxon>Hydridae</taxon>
        <taxon>Hydra</taxon>
    </lineage>
</organism>
<feature type="chain" id="PRO_5047041726" evidence="1">
    <location>
        <begin position="22"/>
        <end position="192"/>
    </location>
</feature>
<keyword evidence="1" id="KW-0732">Signal</keyword>
<keyword evidence="3" id="KW-1185">Reference proteome</keyword>
<evidence type="ECO:0000259" key="2">
    <source>
        <dbReference type="SMART" id="SM00254"/>
    </source>
</evidence>
<feature type="domain" description="ShKT" evidence="2">
    <location>
        <begin position="154"/>
        <end position="192"/>
    </location>
</feature>
<protein>
    <submittedName>
        <fullName evidence="4">Uncharacterized protein LOC100207073 isoform X1</fullName>
    </submittedName>
</protein>
<accession>A0ABM4CQX7</accession>
<dbReference type="GeneID" id="100207073"/>